<accession>A0A328DU37</accession>
<dbReference type="PANTHER" id="PTHR46087">
    <property type="entry name" value="PUTATIVE, EXPRESSED-RELATED"/>
    <property type="match status" value="1"/>
</dbReference>
<dbReference type="PANTHER" id="PTHR46087:SF7">
    <property type="entry name" value="CYCLIN-LIKE PROTEIN"/>
    <property type="match status" value="1"/>
</dbReference>
<organism evidence="1 2">
    <name type="scientific">Cuscuta australis</name>
    <dbReference type="NCBI Taxonomy" id="267555"/>
    <lineage>
        <taxon>Eukaryota</taxon>
        <taxon>Viridiplantae</taxon>
        <taxon>Streptophyta</taxon>
        <taxon>Embryophyta</taxon>
        <taxon>Tracheophyta</taxon>
        <taxon>Spermatophyta</taxon>
        <taxon>Magnoliopsida</taxon>
        <taxon>eudicotyledons</taxon>
        <taxon>Gunneridae</taxon>
        <taxon>Pentapetalae</taxon>
        <taxon>asterids</taxon>
        <taxon>lamiids</taxon>
        <taxon>Solanales</taxon>
        <taxon>Convolvulaceae</taxon>
        <taxon>Cuscuteae</taxon>
        <taxon>Cuscuta</taxon>
        <taxon>Cuscuta subgen. Grammica</taxon>
        <taxon>Cuscuta sect. Cleistogrammica</taxon>
    </lineage>
</organism>
<name>A0A328DU37_9ASTE</name>
<keyword evidence="2" id="KW-1185">Reference proteome</keyword>
<reference evidence="1 2" key="1">
    <citation type="submission" date="2018-06" db="EMBL/GenBank/DDBJ databases">
        <title>The Genome of Cuscuta australis (Dodder) Provides Insight into the Evolution of Plant Parasitism.</title>
        <authorList>
            <person name="Liu H."/>
        </authorList>
    </citation>
    <scope>NUCLEOTIDE SEQUENCE [LARGE SCALE GENOMIC DNA]</scope>
    <source>
        <strain evidence="2">cv. Yunnan</strain>
        <tissue evidence="1">Vines</tissue>
    </source>
</reference>
<sequence>MSMISRQVMPACDQLCVFCPAMRPRSRHPLKRYKKMLADIFPRTPDQQPNDRMINKLCEYASKNPLRIPKITTSLEQRCYRELRNENIGSAKVVMYIYRRLLTSCKQQMPLFAGSFLSIVHILLDQIRHDELRIVGCHALFDFVNNQGDATYMFNLEGLIPKVCLVSQEMGDEERVLRLRCAALQALSSLVWFMGEFGQMSAEFDNVVSVVLENCEAKEEKLDQDIQNNQDGGAGHDQTISSDAMKRATSWRNIVTDRGLNVAVEDSMKPQFWSKVCLHNMAKLAKEATTVRRVLESLFRYFDNSNLWSPQKGVALTVLLDMQCIMENCGHNTHYLLCTLIKHLDHKNVIKNPDMQIDIIDVATALARVTKVEPSVTIVGAFSDMMRHLRKSIHCSINDTDLGEEVRNWNRRYRAAVDECLVQLSYKVGDAAPILDVVAVMLESISNIPVIARNTMTTVYRTAQIVAALPNSAYQNKAFPEALFHQILLAMVSPDNETRLGAHRVFSVVLIPSSVCPRPSSGSSLSKRNSIQRTLSRTVSVFSSSAALFDKLGRQQTSTQESMDRSGSINNQQSMLNRLTSSYSRAYSVKPGTSEMANVERLPQEEGLSLKLRTRQISILLSSIWVQAISPSNTPEHYEAIAHTYSLVMLFSQTKKSSHESLIRSFQLSFSLRSISLHGAGKLPPSRRRSLFTLSTSMIIFLGKAFNFIPLVVSAKAALTDRTTIDPFLRLVEDCQLKAVTSNSDCMMSLYGSEEDDAAALKLLSEIEITKKHSTESFASMIVESLKKSLTDKTNLIKEQLLQDFLPDDVCPLGAQAIPEIRRHPNQLESNDKTHDEALDEIFPLDALEIHIDANAQLASQTPSLLDVNQFLDSVLETTNNLGTAPSASGLTYKDVASQCEALQEGKEKMMHFVNSSPKINESSAAFNGQEEFNNFNTYPSYTCAANDSSPPAWQPSGNPFVDSISSVPMSCATEYHQCHSNFFVLPTSSPYDNFLKAAGS</sequence>
<protein>
    <submittedName>
        <fullName evidence="1">Uncharacterized protein</fullName>
    </submittedName>
</protein>
<evidence type="ECO:0000313" key="1">
    <source>
        <dbReference type="EMBL" id="RAL49212.1"/>
    </source>
</evidence>
<evidence type="ECO:0000313" key="2">
    <source>
        <dbReference type="Proteomes" id="UP000249390"/>
    </source>
</evidence>
<gene>
    <name evidence="1" type="ORF">DM860_014430</name>
</gene>
<dbReference type="InterPro" id="IPR016024">
    <property type="entry name" value="ARM-type_fold"/>
</dbReference>
<dbReference type="SUPFAM" id="SSF48371">
    <property type="entry name" value="ARM repeat"/>
    <property type="match status" value="1"/>
</dbReference>
<dbReference type="Pfam" id="PF21052">
    <property type="entry name" value="EFR3_ARM"/>
    <property type="match status" value="1"/>
</dbReference>
<dbReference type="InterPro" id="IPR049152">
    <property type="entry name" value="EFR3-like_ARM"/>
</dbReference>
<proteinExistence type="predicted"/>
<dbReference type="AlphaFoldDB" id="A0A328DU37"/>
<dbReference type="Proteomes" id="UP000249390">
    <property type="component" value="Unassembled WGS sequence"/>
</dbReference>
<dbReference type="EMBL" id="NQVE01000088">
    <property type="protein sequence ID" value="RAL49212.1"/>
    <property type="molecule type" value="Genomic_DNA"/>
</dbReference>
<dbReference type="InterPro" id="IPR055296">
    <property type="entry name" value="SRL2-like"/>
</dbReference>
<comment type="caution">
    <text evidence="1">The sequence shown here is derived from an EMBL/GenBank/DDBJ whole genome shotgun (WGS) entry which is preliminary data.</text>
</comment>